<feature type="region of interest" description="Disordered" evidence="14">
    <location>
        <begin position="304"/>
        <end position="334"/>
    </location>
</feature>
<dbReference type="GO" id="GO:0007165">
    <property type="term" value="P:signal transduction"/>
    <property type="evidence" value="ECO:0007669"/>
    <property type="project" value="UniProtKB-ARBA"/>
</dbReference>
<reference evidence="18 19" key="1">
    <citation type="submission" date="2019-07" db="EMBL/GenBank/DDBJ databases">
        <authorList>
            <person name="Park Y.J."/>
            <person name="Jeong S.E."/>
            <person name="Jung H.S."/>
        </authorList>
    </citation>
    <scope>NUCLEOTIDE SEQUENCE [LARGE SCALE GENOMIC DNA]</scope>
    <source>
        <strain evidence="19">P16(2019)</strain>
    </source>
</reference>
<dbReference type="SMART" id="SM00740">
    <property type="entry name" value="PASTA"/>
    <property type="match status" value="3"/>
</dbReference>
<dbReference type="Gene3D" id="1.10.510.10">
    <property type="entry name" value="Transferase(Phosphotransferase) domain 1"/>
    <property type="match status" value="1"/>
</dbReference>
<feature type="compositionally biased region" description="Acidic residues" evidence="14">
    <location>
        <begin position="574"/>
        <end position="587"/>
    </location>
</feature>
<evidence type="ECO:0000256" key="1">
    <source>
        <dbReference type="ARBA" id="ARBA00012513"/>
    </source>
</evidence>
<evidence type="ECO:0000313" key="19">
    <source>
        <dbReference type="Proteomes" id="UP000318521"/>
    </source>
</evidence>
<evidence type="ECO:0000256" key="2">
    <source>
        <dbReference type="ARBA" id="ARBA00022527"/>
    </source>
</evidence>
<dbReference type="Proteomes" id="UP000318521">
    <property type="component" value="Unassembled WGS sequence"/>
</dbReference>
<feature type="domain" description="Protein kinase" evidence="16">
    <location>
        <begin position="10"/>
        <end position="270"/>
    </location>
</feature>
<evidence type="ECO:0000256" key="8">
    <source>
        <dbReference type="ARBA" id="ARBA00022968"/>
    </source>
</evidence>
<proteinExistence type="predicted"/>
<keyword evidence="8" id="KW-0735">Signal-anchor</keyword>
<dbReference type="InterPro" id="IPR005543">
    <property type="entry name" value="PASTA_dom"/>
</dbReference>
<keyword evidence="2" id="KW-0723">Serine/threonine-protein kinase</keyword>
<dbReference type="OrthoDB" id="9788659at2"/>
<feature type="domain" description="PASTA" evidence="17">
    <location>
        <begin position="435"/>
        <end position="502"/>
    </location>
</feature>
<dbReference type="EMBL" id="VLXZ01000006">
    <property type="protein sequence ID" value="TSB46363.1"/>
    <property type="molecule type" value="Genomic_DNA"/>
</dbReference>
<evidence type="ECO:0000259" key="17">
    <source>
        <dbReference type="PROSITE" id="PS51178"/>
    </source>
</evidence>
<gene>
    <name evidence="18" type="primary">pknB</name>
    <name evidence="18" type="ORF">FN960_11180</name>
</gene>
<name>A0A553ZY41_9BACI</name>
<organism evidence="18 19">
    <name type="scientific">Alkalicoccobacillus porphyridii</name>
    <dbReference type="NCBI Taxonomy" id="2597270"/>
    <lineage>
        <taxon>Bacteria</taxon>
        <taxon>Bacillati</taxon>
        <taxon>Bacillota</taxon>
        <taxon>Bacilli</taxon>
        <taxon>Bacillales</taxon>
        <taxon>Bacillaceae</taxon>
        <taxon>Alkalicoccobacillus</taxon>
    </lineage>
</organism>
<keyword evidence="15" id="KW-0472">Membrane</keyword>
<evidence type="ECO:0000256" key="9">
    <source>
        <dbReference type="ARBA" id="ARBA00047899"/>
    </source>
</evidence>
<dbReference type="PROSITE" id="PS50011">
    <property type="entry name" value="PROTEIN_KINASE_DOM"/>
    <property type="match status" value="1"/>
</dbReference>
<keyword evidence="3" id="KW-0309">Germination</keyword>
<keyword evidence="19" id="KW-1185">Reference proteome</keyword>
<dbReference type="SMART" id="SM00220">
    <property type="entry name" value="S_TKc"/>
    <property type="match status" value="1"/>
</dbReference>
<dbReference type="PANTHER" id="PTHR43289">
    <property type="entry name" value="MITOGEN-ACTIVATED PROTEIN KINASE KINASE KINASE 20-RELATED"/>
    <property type="match status" value="1"/>
</dbReference>
<dbReference type="Gene3D" id="3.30.10.20">
    <property type="match status" value="3"/>
</dbReference>
<comment type="catalytic activity">
    <reaction evidence="9">
        <text>L-threonyl-[protein] + ATP = O-phospho-L-threonyl-[protein] + ADP + H(+)</text>
        <dbReference type="Rhea" id="RHEA:46608"/>
        <dbReference type="Rhea" id="RHEA-COMP:11060"/>
        <dbReference type="Rhea" id="RHEA-COMP:11605"/>
        <dbReference type="ChEBI" id="CHEBI:15378"/>
        <dbReference type="ChEBI" id="CHEBI:30013"/>
        <dbReference type="ChEBI" id="CHEBI:30616"/>
        <dbReference type="ChEBI" id="CHEBI:61977"/>
        <dbReference type="ChEBI" id="CHEBI:456216"/>
        <dbReference type="EC" id="2.7.11.1"/>
    </reaction>
</comment>
<comment type="caution">
    <text evidence="18">The sequence shown here is derived from an EMBL/GenBank/DDBJ whole genome shotgun (WGS) entry which is preliminary data.</text>
</comment>
<keyword evidence="15" id="KW-0812">Transmembrane</keyword>
<dbReference type="AlphaFoldDB" id="A0A553ZY41"/>
<keyword evidence="15" id="KW-1133">Transmembrane helix</keyword>
<evidence type="ECO:0000313" key="18">
    <source>
        <dbReference type="EMBL" id="TSB46363.1"/>
    </source>
</evidence>
<dbReference type="CDD" id="cd14014">
    <property type="entry name" value="STKc_PknB_like"/>
    <property type="match status" value="1"/>
</dbReference>
<dbReference type="CDD" id="cd06577">
    <property type="entry name" value="PASTA_pknB"/>
    <property type="match status" value="3"/>
</dbReference>
<dbReference type="PROSITE" id="PS00108">
    <property type="entry name" value="PROTEIN_KINASE_ST"/>
    <property type="match status" value="1"/>
</dbReference>
<dbReference type="GO" id="GO:0005524">
    <property type="term" value="F:ATP binding"/>
    <property type="evidence" value="ECO:0007669"/>
    <property type="project" value="UniProtKB-UniRule"/>
</dbReference>
<feature type="binding site" evidence="13">
    <location>
        <position position="39"/>
    </location>
    <ligand>
        <name>ATP</name>
        <dbReference type="ChEBI" id="CHEBI:30616"/>
    </ligand>
</feature>
<dbReference type="Pfam" id="PF03793">
    <property type="entry name" value="PASTA"/>
    <property type="match status" value="3"/>
</dbReference>
<evidence type="ECO:0000256" key="10">
    <source>
        <dbReference type="ARBA" id="ARBA00048679"/>
    </source>
</evidence>
<keyword evidence="7 13" id="KW-0067">ATP-binding</keyword>
<comment type="catalytic activity">
    <reaction evidence="10">
        <text>L-seryl-[protein] + ATP = O-phospho-L-seryl-[protein] + ADP + H(+)</text>
        <dbReference type="Rhea" id="RHEA:17989"/>
        <dbReference type="Rhea" id="RHEA-COMP:9863"/>
        <dbReference type="Rhea" id="RHEA-COMP:11604"/>
        <dbReference type="ChEBI" id="CHEBI:15378"/>
        <dbReference type="ChEBI" id="CHEBI:29999"/>
        <dbReference type="ChEBI" id="CHEBI:30616"/>
        <dbReference type="ChEBI" id="CHEBI:83421"/>
        <dbReference type="ChEBI" id="CHEBI:456216"/>
        <dbReference type="EC" id="2.7.11.1"/>
    </reaction>
</comment>
<dbReference type="Gene3D" id="2.60.40.2560">
    <property type="match status" value="1"/>
</dbReference>
<evidence type="ECO:0000259" key="16">
    <source>
        <dbReference type="PROSITE" id="PS50011"/>
    </source>
</evidence>
<evidence type="ECO:0000256" key="5">
    <source>
        <dbReference type="ARBA" id="ARBA00022741"/>
    </source>
</evidence>
<evidence type="ECO:0000256" key="14">
    <source>
        <dbReference type="SAM" id="MobiDB-lite"/>
    </source>
</evidence>
<dbReference type="InterPro" id="IPR000719">
    <property type="entry name" value="Prot_kinase_dom"/>
</dbReference>
<keyword evidence="4" id="KW-0808">Transferase</keyword>
<evidence type="ECO:0000256" key="3">
    <source>
        <dbReference type="ARBA" id="ARBA00022544"/>
    </source>
</evidence>
<dbReference type="SUPFAM" id="SSF56112">
    <property type="entry name" value="Protein kinase-like (PK-like)"/>
    <property type="match status" value="1"/>
</dbReference>
<dbReference type="InterPro" id="IPR017441">
    <property type="entry name" value="Protein_kinase_ATP_BS"/>
</dbReference>
<feature type="region of interest" description="Disordered" evidence="14">
    <location>
        <begin position="563"/>
        <end position="591"/>
    </location>
</feature>
<dbReference type="GO" id="GO:0071224">
    <property type="term" value="P:cellular response to peptidoglycan"/>
    <property type="evidence" value="ECO:0007669"/>
    <property type="project" value="UniProtKB-ARBA"/>
</dbReference>
<evidence type="ECO:0000256" key="15">
    <source>
        <dbReference type="SAM" id="Phobius"/>
    </source>
</evidence>
<evidence type="ECO:0000256" key="13">
    <source>
        <dbReference type="PROSITE-ProRule" id="PRU10141"/>
    </source>
</evidence>
<evidence type="ECO:0000256" key="7">
    <source>
        <dbReference type="ARBA" id="ARBA00022840"/>
    </source>
</evidence>
<evidence type="ECO:0000256" key="6">
    <source>
        <dbReference type="ARBA" id="ARBA00022777"/>
    </source>
</evidence>
<dbReference type="PANTHER" id="PTHR43289:SF34">
    <property type="entry name" value="SERINE_THREONINE-PROTEIN KINASE YBDM-RELATED"/>
    <property type="match status" value="1"/>
</dbReference>
<dbReference type="PROSITE" id="PS51178">
    <property type="entry name" value="PASTA"/>
    <property type="match status" value="2"/>
</dbReference>
<feature type="domain" description="PASTA" evidence="17">
    <location>
        <begin position="368"/>
        <end position="434"/>
    </location>
</feature>
<dbReference type="InterPro" id="IPR011009">
    <property type="entry name" value="Kinase-like_dom_sf"/>
</dbReference>
<dbReference type="Pfam" id="PF00069">
    <property type="entry name" value="Pkinase"/>
    <property type="match status" value="1"/>
</dbReference>
<dbReference type="InterPro" id="IPR008271">
    <property type="entry name" value="Ser/Thr_kinase_AS"/>
</dbReference>
<keyword evidence="6 18" id="KW-0418">Kinase</keyword>
<dbReference type="EC" id="2.7.11.1" evidence="1"/>
<dbReference type="FunFam" id="1.10.510.10:FF:000021">
    <property type="entry name" value="Serine/threonine protein kinase"/>
    <property type="match status" value="1"/>
</dbReference>
<dbReference type="RefSeq" id="WP_143848810.1">
    <property type="nucleotide sequence ID" value="NZ_VLXZ01000006.1"/>
</dbReference>
<evidence type="ECO:0000256" key="12">
    <source>
        <dbReference type="ARBA" id="ARBA00070041"/>
    </source>
</evidence>
<dbReference type="GO" id="GO:0009847">
    <property type="term" value="P:spore germination"/>
    <property type="evidence" value="ECO:0007669"/>
    <property type="project" value="UniProtKB-ARBA"/>
</dbReference>
<keyword evidence="5 13" id="KW-0547">Nucleotide-binding</keyword>
<sequence>MIGQRISDRYEIIESIGGGGMANVYLALDLILDRHVAVKVLQPQFSDDEQFIKRFRREAQSATSLAHPNIVNIFDVGEEDQLYYIVMEYVKGQTLKELIQQEGSLSVEVAIDFLKQILSAMAHAHANQIVHRDIKPHNILISEDGEAKVADFGIARAMSSATITHTNSVMGSVHYLSPEQARGGHITYRSDIYSLGIVFYEMLTGILPFSGDTAVSIAIKHLQNDMPSVRQVNSAIPQSVENMINRATMKDPAARYQSAEEMAEDTYTLLDPERYDETPYEYQQEDDDVTKAIPIVGKLPESDDLEKTIAAEPTKPVSPVTESAQSKPLPKPKKPKKRKKWLVILILTAIFTLVVGASAFAIFPNLFRVAEVQIPEVVDRPVEEVQQELEDLDLNVDIQEIEDNSIDAGNVVSSNPRAGSTVKVGSTVRLQVSGQEEEITLQDYTGFPIEQAKRLLEQMNVTVEEVTRENNDVSEGTVLSQTPAPDTVITPSTDTVYLTYAVEAQITLRNLEGATEDNARDYFNDEELRGRFSYEYHDTVEQGRIISQSPEPFEMIGPGSDVEVVVSRGPEGSSDPDPDDSEPPETEEPSRIIEVSQPVEVSEEEQAAGEVFEIRIVYRDVTTDGDDEVFVEEEITESKTYVVPLRVSPSQSGSFDLYIDGQLIKNSEERTYE</sequence>
<dbReference type="GO" id="GO:0004674">
    <property type="term" value="F:protein serine/threonine kinase activity"/>
    <property type="evidence" value="ECO:0007669"/>
    <property type="project" value="UniProtKB-KW"/>
</dbReference>
<dbReference type="FunFam" id="3.30.200.20:FF:000035">
    <property type="entry name" value="Serine/threonine protein kinase Stk1"/>
    <property type="match status" value="1"/>
</dbReference>
<dbReference type="NCBIfam" id="NF033483">
    <property type="entry name" value="PknB_PASTA_kin"/>
    <property type="match status" value="1"/>
</dbReference>
<dbReference type="PROSITE" id="PS00107">
    <property type="entry name" value="PROTEIN_KINASE_ATP"/>
    <property type="match status" value="1"/>
</dbReference>
<protein>
    <recommendedName>
        <fullName evidence="12">Serine/threonine-protein kinase PrkC</fullName>
        <ecNumber evidence="1">2.7.11.1</ecNumber>
    </recommendedName>
</protein>
<evidence type="ECO:0000256" key="4">
    <source>
        <dbReference type="ARBA" id="ARBA00022679"/>
    </source>
</evidence>
<feature type="transmembrane region" description="Helical" evidence="15">
    <location>
        <begin position="341"/>
        <end position="363"/>
    </location>
</feature>
<accession>A0A553ZY41</accession>
<dbReference type="Gene3D" id="3.30.200.20">
    <property type="entry name" value="Phosphorylase Kinase, domain 1"/>
    <property type="match status" value="1"/>
</dbReference>
<comment type="subcellular location">
    <subcellularLocation>
        <location evidence="11">Spore membrane</location>
        <topology evidence="11">Single-pass type II membrane protein</topology>
    </subcellularLocation>
</comment>
<evidence type="ECO:0000256" key="11">
    <source>
        <dbReference type="ARBA" id="ARBA00060432"/>
    </source>
</evidence>